<dbReference type="GO" id="GO:0050290">
    <property type="term" value="F:sphingomyelin phosphodiesterase D activity"/>
    <property type="evidence" value="ECO:0007669"/>
    <property type="project" value="InterPro"/>
</dbReference>
<dbReference type="PANTHER" id="PTHR12988:SF6">
    <property type="entry name" value="SPHINGOMYELIN PHOSPHODIESTERASE 4"/>
    <property type="match status" value="1"/>
</dbReference>
<evidence type="ECO:0000256" key="3">
    <source>
        <dbReference type="ARBA" id="ARBA00022989"/>
    </source>
</evidence>
<gene>
    <name evidence="8" type="ORF">ONB1V03_LOCUS2038</name>
</gene>
<dbReference type="GO" id="GO:0016020">
    <property type="term" value="C:membrane"/>
    <property type="evidence" value="ECO:0007669"/>
    <property type="project" value="UniProtKB-SubCell"/>
</dbReference>
<keyword evidence="9" id="KW-1185">Reference proteome</keyword>
<keyword evidence="4 7" id="KW-0472">Membrane</keyword>
<keyword evidence="3 7" id="KW-1133">Transmembrane helix</keyword>
<dbReference type="GO" id="GO:0046513">
    <property type="term" value="P:ceramide biosynthetic process"/>
    <property type="evidence" value="ECO:0007669"/>
    <property type="project" value="TreeGrafter"/>
</dbReference>
<reference evidence="8" key="1">
    <citation type="submission" date="2020-11" db="EMBL/GenBank/DDBJ databases">
        <authorList>
            <person name="Tran Van P."/>
        </authorList>
    </citation>
    <scope>NUCLEOTIDE SEQUENCE</scope>
</reference>
<name>A0A7R9LD85_9ACAR</name>
<keyword evidence="2 7" id="KW-0812">Transmembrane</keyword>
<dbReference type="InterPro" id="IPR024129">
    <property type="entry name" value="Sphingomy_SMPD4"/>
</dbReference>
<dbReference type="GO" id="GO:0046475">
    <property type="term" value="P:glycerophospholipid catabolic process"/>
    <property type="evidence" value="ECO:0007669"/>
    <property type="project" value="TreeGrafter"/>
</dbReference>
<sequence length="1040" mass="118987">MSQYLLSDVLSVEELSEQSVHVKTKLETHLMANLKTIHDMKTELKSLRSKLQTYEEIGNELKTRSPEMKESNDQYLAPLEEVLKQMNRICIKELHLNEVLDTRHEDINESESVSQIYCNDSLDRFGDDLCEVLVSYLSLEERIRFECLSKRYQRLLFTAQTMNYSNNYAFNNSNVNSIPFQMRFEGCLKEPIAQKCHSLSQLIHESIANNAKEMQINYQSLVEDVFGVGGHSVSTDWSLKLVTRHCIPREFDAIYSFLHPNGPLFQLIRQLMNDPLNRYEFPKKYLPIPTKLSLDEGVVPSLYANRISHALSAAISVNAFEFFVYHFAYHMVNTSPTLHGQHNPYYWDQLSNANTNPSNVVYFALLESYLNCLVPLAANQDPSPQSPHSQSSIWQSLSSTTSSLLHLGTAANTSLASKPIPQTPTQTSALFKSSILNLKPLLSGGHEQHTTDGRQSLSGRTAEDSLGSEIVKCETFLMILTEIWLNHAIPPALAKRHNASPSKQQWFAPNADHMRAVRILVKHLHYFANSAIKRTNESLNCMDSPLNDLKRSVWSHKHFYQKRLYAFLRLSFERWPNDTSFRLPLETWLSYVQPWRYTSSSPNGARHSDGDDSNAKQEITLTDGQWKQFIADNLLFYSVIFRQLIPRFSRVLDLSSSKNALMLFRLTKVFSQPNLALWIREAENSLTSSDTSGAGFLQNSWSATMTTTSRASLLSPTLRQHNVGSLASNMRHPLMETEANTFEYIPLFCPAIKPLILQLLNEISKALFSISEMIAKAQASEEMAISGLSFLQYVISFFQISEDVTKSDENKRFLVDKMKTKNHLQNACTQLSALFEMPAHESDLITNQSMDGQPVGDNEGTPIVRHRTQALYEERDGTPKLTPFGRTQLLNRQCRPHLNLVEGNPDRQPVRSYEFYYLVQFWLFVCDWINNRYGHRIQSLYDRPGFVGIFLKQLIAGPTAYIRIVKSGTAYRPPDRVTEVLAPRVNLRFMANKLYLTYALIVWTVVYLLNYSLLSFSSLVFAMYLTYLGTKTLLYYFSSH</sequence>
<feature type="coiled-coil region" evidence="5">
    <location>
        <begin position="37"/>
        <end position="64"/>
    </location>
</feature>
<feature type="region of interest" description="Disordered" evidence="6">
    <location>
        <begin position="442"/>
        <end position="461"/>
    </location>
</feature>
<evidence type="ECO:0000256" key="7">
    <source>
        <dbReference type="SAM" id="Phobius"/>
    </source>
</evidence>
<dbReference type="AlphaFoldDB" id="A0A7R9LD85"/>
<evidence type="ECO:0008006" key="10">
    <source>
        <dbReference type="Google" id="ProtNLM"/>
    </source>
</evidence>
<keyword evidence="5" id="KW-0175">Coiled coil</keyword>
<dbReference type="GO" id="GO:0006685">
    <property type="term" value="P:sphingomyelin catabolic process"/>
    <property type="evidence" value="ECO:0007669"/>
    <property type="project" value="TreeGrafter"/>
</dbReference>
<evidence type="ECO:0000256" key="4">
    <source>
        <dbReference type="ARBA" id="ARBA00023136"/>
    </source>
</evidence>
<evidence type="ECO:0000313" key="8">
    <source>
        <dbReference type="EMBL" id="CAD7639537.1"/>
    </source>
</evidence>
<dbReference type="OrthoDB" id="10251508at2759"/>
<evidence type="ECO:0000256" key="6">
    <source>
        <dbReference type="SAM" id="MobiDB-lite"/>
    </source>
</evidence>
<organism evidence="8">
    <name type="scientific">Oppiella nova</name>
    <dbReference type="NCBI Taxonomy" id="334625"/>
    <lineage>
        <taxon>Eukaryota</taxon>
        <taxon>Metazoa</taxon>
        <taxon>Ecdysozoa</taxon>
        <taxon>Arthropoda</taxon>
        <taxon>Chelicerata</taxon>
        <taxon>Arachnida</taxon>
        <taxon>Acari</taxon>
        <taxon>Acariformes</taxon>
        <taxon>Sarcoptiformes</taxon>
        <taxon>Oribatida</taxon>
        <taxon>Brachypylina</taxon>
        <taxon>Oppioidea</taxon>
        <taxon>Oppiidae</taxon>
        <taxon>Oppiella</taxon>
    </lineage>
</organism>
<evidence type="ECO:0000256" key="2">
    <source>
        <dbReference type="ARBA" id="ARBA00022692"/>
    </source>
</evidence>
<proteinExistence type="predicted"/>
<evidence type="ECO:0000313" key="9">
    <source>
        <dbReference type="Proteomes" id="UP000728032"/>
    </source>
</evidence>
<feature type="transmembrane region" description="Helical" evidence="7">
    <location>
        <begin position="994"/>
        <end position="1013"/>
    </location>
</feature>
<evidence type="ECO:0000256" key="5">
    <source>
        <dbReference type="SAM" id="Coils"/>
    </source>
</evidence>
<dbReference type="EMBL" id="OC915259">
    <property type="protein sequence ID" value="CAD7639537.1"/>
    <property type="molecule type" value="Genomic_DNA"/>
</dbReference>
<comment type="subcellular location">
    <subcellularLocation>
        <location evidence="1">Membrane</location>
        <topology evidence="1">Single-pass membrane protein</topology>
    </subcellularLocation>
</comment>
<evidence type="ECO:0000256" key="1">
    <source>
        <dbReference type="ARBA" id="ARBA00004167"/>
    </source>
</evidence>
<dbReference type="Pfam" id="PF14724">
    <property type="entry name" value="mit_SMPDase"/>
    <property type="match status" value="1"/>
</dbReference>
<protein>
    <recommendedName>
        <fullName evidence="10">Sphingomyelin phosphodiesterase 4</fullName>
    </recommendedName>
</protein>
<dbReference type="PANTHER" id="PTHR12988">
    <property type="entry name" value="SPHINGOMYELIN PHOSPHODIESTERASE 4"/>
    <property type="match status" value="1"/>
</dbReference>
<dbReference type="Proteomes" id="UP000728032">
    <property type="component" value="Unassembled WGS sequence"/>
</dbReference>
<dbReference type="EMBL" id="CAJPVJ010000434">
    <property type="protein sequence ID" value="CAG2162445.1"/>
    <property type="molecule type" value="Genomic_DNA"/>
</dbReference>
<accession>A0A7R9LD85</accession>